<dbReference type="EMBL" id="BAAAFO010000004">
    <property type="protein sequence ID" value="GAA0259734.1"/>
    <property type="molecule type" value="Genomic_DNA"/>
</dbReference>
<dbReference type="Pfam" id="PF02350">
    <property type="entry name" value="Epimerase_2"/>
    <property type="match status" value="1"/>
</dbReference>
<evidence type="ECO:0000313" key="4">
    <source>
        <dbReference type="Proteomes" id="UP001500657"/>
    </source>
</evidence>
<dbReference type="Gene3D" id="3.40.50.2000">
    <property type="entry name" value="Glycogen Phosphorylase B"/>
    <property type="match status" value="2"/>
</dbReference>
<name>A0ABP3EF51_9GAMM</name>
<organism evidence="3 4">
    <name type="scientific">Rhodanobacter caeni</name>
    <dbReference type="NCBI Taxonomy" id="657654"/>
    <lineage>
        <taxon>Bacteria</taxon>
        <taxon>Pseudomonadati</taxon>
        <taxon>Pseudomonadota</taxon>
        <taxon>Gammaproteobacteria</taxon>
        <taxon>Lysobacterales</taxon>
        <taxon>Rhodanobacteraceae</taxon>
        <taxon>Rhodanobacter</taxon>
    </lineage>
</organism>
<comment type="caution">
    <text evidence="3">The sequence shown here is derived from an EMBL/GenBank/DDBJ whole genome shotgun (WGS) entry which is preliminary data.</text>
</comment>
<dbReference type="SUPFAM" id="SSF53756">
    <property type="entry name" value="UDP-Glycosyltransferase/glycogen phosphorylase"/>
    <property type="match status" value="1"/>
</dbReference>
<sequence length="319" mass="34377">MQDLIAEFAIESPQVPAVQADEHSTIASLLRWLPAAYKGVRNKLRELASADADISVLVHGDTLSTLVGAFAARLHKTRVVHVESGLSSGRWLDPFPEEICRRMVFRMTDVAICPNKQAMVYMAKHHPRARILDSQGNTIVDAVALTGASSILPDLASPYLVASLHRFQNIYEAGRLAALVALMKDLSDHVDVRFVLHPATRVRLEKQGLFSSLSASSRIHLMPRMGYGDFLRMAAGAQCVLTDGGSNQEELAALGVPTIIMRERTERPDGLGANALLEADAPGGIYRFIVDGGVANLRTRPAALSGVGPSARIAQALAS</sequence>
<dbReference type="PANTHER" id="PTHR43174:SF1">
    <property type="entry name" value="UDP-N-ACETYLGLUCOSAMINE 2-EPIMERASE"/>
    <property type="match status" value="1"/>
</dbReference>
<dbReference type="InterPro" id="IPR029767">
    <property type="entry name" value="WecB-like"/>
</dbReference>
<gene>
    <name evidence="3" type="ORF">GCM10009126_26380</name>
</gene>
<keyword evidence="1" id="KW-0413">Isomerase</keyword>
<dbReference type="InterPro" id="IPR003331">
    <property type="entry name" value="UDP_GlcNAc_Epimerase_2_dom"/>
</dbReference>
<dbReference type="Proteomes" id="UP001500657">
    <property type="component" value="Unassembled WGS sequence"/>
</dbReference>
<comment type="similarity">
    <text evidence="1">Belongs to the UDP-N-acetylglucosamine 2-epimerase family.</text>
</comment>
<protein>
    <recommendedName>
        <fullName evidence="2">UDP-N-acetylglucosamine 2-epimerase domain-containing protein</fullName>
    </recommendedName>
</protein>
<evidence type="ECO:0000259" key="2">
    <source>
        <dbReference type="Pfam" id="PF02350"/>
    </source>
</evidence>
<dbReference type="PANTHER" id="PTHR43174">
    <property type="entry name" value="UDP-N-ACETYLGLUCOSAMINE 2-EPIMERASE"/>
    <property type="match status" value="1"/>
</dbReference>
<keyword evidence="4" id="KW-1185">Reference proteome</keyword>
<proteinExistence type="inferred from homology"/>
<reference evidence="4" key="1">
    <citation type="journal article" date="2019" name="Int. J. Syst. Evol. Microbiol.">
        <title>The Global Catalogue of Microorganisms (GCM) 10K type strain sequencing project: providing services to taxonomists for standard genome sequencing and annotation.</title>
        <authorList>
            <consortium name="The Broad Institute Genomics Platform"/>
            <consortium name="The Broad Institute Genome Sequencing Center for Infectious Disease"/>
            <person name="Wu L."/>
            <person name="Ma J."/>
        </authorList>
    </citation>
    <scope>NUCLEOTIDE SEQUENCE [LARGE SCALE GENOMIC DNA]</scope>
    <source>
        <strain evidence="4">JCM 16242</strain>
    </source>
</reference>
<evidence type="ECO:0000256" key="1">
    <source>
        <dbReference type="RuleBase" id="RU003513"/>
    </source>
</evidence>
<accession>A0ABP3EF51</accession>
<evidence type="ECO:0000313" key="3">
    <source>
        <dbReference type="EMBL" id="GAA0259734.1"/>
    </source>
</evidence>
<feature type="domain" description="UDP-N-acetylglucosamine 2-epimerase" evidence="2">
    <location>
        <begin position="48"/>
        <end position="275"/>
    </location>
</feature>